<keyword evidence="2" id="KW-1185">Reference proteome</keyword>
<accession>U6LWC1</accession>
<reference evidence="1" key="1">
    <citation type="submission" date="2013-10" db="EMBL/GenBank/DDBJ databases">
        <title>Genomic analysis of the causative agents of coccidiosis in chickens.</title>
        <authorList>
            <person name="Reid A.J."/>
            <person name="Blake D."/>
            <person name="Billington K."/>
            <person name="Browne H."/>
            <person name="Dunn M."/>
            <person name="Hung S."/>
            <person name="Kawahara F."/>
            <person name="Miranda-Saavedra D."/>
            <person name="Mourier T."/>
            <person name="Nagra H."/>
            <person name="Otto T.D."/>
            <person name="Rawlings N."/>
            <person name="Sanchez A."/>
            <person name="Sanders M."/>
            <person name="Subramaniam C."/>
            <person name="Tay Y."/>
            <person name="Dear P."/>
            <person name="Doerig C."/>
            <person name="Gruber A."/>
            <person name="Parkinson J."/>
            <person name="Shirley M."/>
            <person name="Wan K.L."/>
            <person name="Berriman M."/>
            <person name="Tomley F."/>
            <person name="Pain A."/>
        </authorList>
    </citation>
    <scope>NUCLEOTIDE SEQUENCE [LARGE SCALE GENOMIC DNA]</scope>
    <source>
        <strain evidence="1">Weybridge</strain>
    </source>
</reference>
<dbReference type="RefSeq" id="XP_013332907.1">
    <property type="nucleotide sequence ID" value="XM_013477453.1"/>
</dbReference>
<dbReference type="GeneID" id="25335592"/>
<evidence type="ECO:0000313" key="1">
    <source>
        <dbReference type="EMBL" id="CDJ56257.1"/>
    </source>
</evidence>
<name>U6LWC1_EIMMA</name>
<proteinExistence type="predicted"/>
<evidence type="ECO:0000313" key="2">
    <source>
        <dbReference type="Proteomes" id="UP000030763"/>
    </source>
</evidence>
<organism evidence="1 2">
    <name type="scientific">Eimeria maxima</name>
    <name type="common">Coccidian parasite</name>
    <dbReference type="NCBI Taxonomy" id="5804"/>
    <lineage>
        <taxon>Eukaryota</taxon>
        <taxon>Sar</taxon>
        <taxon>Alveolata</taxon>
        <taxon>Apicomplexa</taxon>
        <taxon>Conoidasida</taxon>
        <taxon>Coccidia</taxon>
        <taxon>Eucoccidiorida</taxon>
        <taxon>Eimeriorina</taxon>
        <taxon>Eimeriidae</taxon>
        <taxon>Eimeria</taxon>
    </lineage>
</organism>
<dbReference type="EMBL" id="HG718854">
    <property type="protein sequence ID" value="CDJ56257.1"/>
    <property type="molecule type" value="Genomic_DNA"/>
</dbReference>
<sequence length="79" mass="8819">MSSRSLGTPEEPIALTVVEVSGYHNHLCGVPRVVEVSGYHNHLCGKLCRQTADFALNEKTLIIYRVTAMLHCIAHCLWK</sequence>
<protein>
    <submittedName>
        <fullName evidence="1">Uncharacterized protein</fullName>
    </submittedName>
</protein>
<gene>
    <name evidence="1" type="ORF">EMWEY_00016060</name>
</gene>
<dbReference type="AlphaFoldDB" id="U6LWC1"/>
<dbReference type="VEuPathDB" id="ToxoDB:EMWEY_00016060"/>
<dbReference type="Proteomes" id="UP000030763">
    <property type="component" value="Unassembled WGS sequence"/>
</dbReference>
<reference evidence="1" key="2">
    <citation type="submission" date="2013-10" db="EMBL/GenBank/DDBJ databases">
        <authorList>
            <person name="Aslett M."/>
        </authorList>
    </citation>
    <scope>NUCLEOTIDE SEQUENCE [LARGE SCALE GENOMIC DNA]</scope>
    <source>
        <strain evidence="1">Weybridge</strain>
    </source>
</reference>